<feature type="compositionally biased region" description="Basic and acidic residues" evidence="1">
    <location>
        <begin position="1"/>
        <end position="10"/>
    </location>
</feature>
<proteinExistence type="predicted"/>
<protein>
    <submittedName>
        <fullName evidence="2">Uncharacterized protein</fullName>
    </submittedName>
</protein>
<evidence type="ECO:0000313" key="2">
    <source>
        <dbReference type="EMBL" id="MFD0804304.1"/>
    </source>
</evidence>
<reference evidence="3" key="1">
    <citation type="journal article" date="2019" name="Int. J. Syst. Evol. Microbiol.">
        <title>The Global Catalogue of Microorganisms (GCM) 10K type strain sequencing project: providing services to taxonomists for standard genome sequencing and annotation.</title>
        <authorList>
            <consortium name="The Broad Institute Genomics Platform"/>
            <consortium name="The Broad Institute Genome Sequencing Center for Infectious Disease"/>
            <person name="Wu L."/>
            <person name="Ma J."/>
        </authorList>
    </citation>
    <scope>NUCLEOTIDE SEQUENCE [LARGE SCALE GENOMIC DNA]</scope>
    <source>
        <strain evidence="3">CCUG 63369</strain>
    </source>
</reference>
<gene>
    <name evidence="2" type="ORF">ACFQZU_23720</name>
</gene>
<dbReference type="Proteomes" id="UP001596956">
    <property type="component" value="Unassembled WGS sequence"/>
</dbReference>
<dbReference type="EMBL" id="JBHTHR010001538">
    <property type="protein sequence ID" value="MFD0804304.1"/>
    <property type="molecule type" value="Genomic_DNA"/>
</dbReference>
<organism evidence="2 3">
    <name type="scientific">Streptomonospora algeriensis</name>
    <dbReference type="NCBI Taxonomy" id="995084"/>
    <lineage>
        <taxon>Bacteria</taxon>
        <taxon>Bacillati</taxon>
        <taxon>Actinomycetota</taxon>
        <taxon>Actinomycetes</taxon>
        <taxon>Streptosporangiales</taxon>
        <taxon>Nocardiopsidaceae</taxon>
        <taxon>Streptomonospora</taxon>
    </lineage>
</organism>
<sequence>MQPAPERRSPVELPGPEGDNTIAREPLWYAYAHGDDRPAAPAWTYTSEPPPETHTAPPSVPVRNEPALTLPRGTADLLGRTPYPHGRAAVEVYEEEER</sequence>
<evidence type="ECO:0000313" key="3">
    <source>
        <dbReference type="Proteomes" id="UP001596956"/>
    </source>
</evidence>
<name>A0ABW3BND3_9ACTN</name>
<feature type="non-terminal residue" evidence="2">
    <location>
        <position position="98"/>
    </location>
</feature>
<accession>A0ABW3BND3</accession>
<feature type="region of interest" description="Disordered" evidence="1">
    <location>
        <begin position="38"/>
        <end position="66"/>
    </location>
</feature>
<comment type="caution">
    <text evidence="2">The sequence shown here is derived from an EMBL/GenBank/DDBJ whole genome shotgun (WGS) entry which is preliminary data.</text>
</comment>
<keyword evidence="3" id="KW-1185">Reference proteome</keyword>
<feature type="region of interest" description="Disordered" evidence="1">
    <location>
        <begin position="1"/>
        <end position="24"/>
    </location>
</feature>
<evidence type="ECO:0000256" key="1">
    <source>
        <dbReference type="SAM" id="MobiDB-lite"/>
    </source>
</evidence>